<keyword evidence="3" id="KW-0813">Transport</keyword>
<dbReference type="GO" id="GO:1990281">
    <property type="term" value="C:efflux pump complex"/>
    <property type="evidence" value="ECO:0007669"/>
    <property type="project" value="TreeGrafter"/>
</dbReference>
<evidence type="ECO:0000256" key="6">
    <source>
        <dbReference type="ARBA" id="ARBA00023136"/>
    </source>
</evidence>
<dbReference type="Gene3D" id="1.20.1600.10">
    <property type="entry name" value="Outer membrane efflux proteins (OEP)"/>
    <property type="match status" value="1"/>
</dbReference>
<evidence type="ECO:0000256" key="3">
    <source>
        <dbReference type="ARBA" id="ARBA00022448"/>
    </source>
</evidence>
<reference evidence="9 10" key="1">
    <citation type="submission" date="2016-10" db="EMBL/GenBank/DDBJ databases">
        <authorList>
            <person name="de Groot N.N."/>
        </authorList>
    </citation>
    <scope>NUCLEOTIDE SEQUENCE [LARGE SCALE GENOMIC DNA]</scope>
    <source>
        <strain evidence="9 10">DSM 19012</strain>
    </source>
</reference>
<evidence type="ECO:0000256" key="7">
    <source>
        <dbReference type="ARBA" id="ARBA00023237"/>
    </source>
</evidence>
<evidence type="ECO:0000313" key="10">
    <source>
        <dbReference type="Proteomes" id="UP000181976"/>
    </source>
</evidence>
<dbReference type="FunCoup" id="A0A1I2E2S6">
    <property type="interactions" value="183"/>
</dbReference>
<keyword evidence="5 8" id="KW-0812">Transmembrane</keyword>
<evidence type="ECO:0000256" key="1">
    <source>
        <dbReference type="ARBA" id="ARBA00004442"/>
    </source>
</evidence>
<evidence type="ECO:0000256" key="8">
    <source>
        <dbReference type="SAM" id="Phobius"/>
    </source>
</evidence>
<evidence type="ECO:0000256" key="4">
    <source>
        <dbReference type="ARBA" id="ARBA00022452"/>
    </source>
</evidence>
<dbReference type="PANTHER" id="PTHR30026">
    <property type="entry name" value="OUTER MEMBRANE PROTEIN TOLC"/>
    <property type="match status" value="1"/>
</dbReference>
<accession>A0A1I2E2S6</accession>
<dbReference type="PANTHER" id="PTHR30026:SF20">
    <property type="entry name" value="OUTER MEMBRANE PROTEIN TOLC"/>
    <property type="match status" value="1"/>
</dbReference>
<gene>
    <name evidence="9" type="ORF">SAMN05444380_12117</name>
</gene>
<comment type="subcellular location">
    <subcellularLocation>
        <location evidence="1">Cell outer membrane</location>
    </subcellularLocation>
</comment>
<evidence type="ECO:0000256" key="5">
    <source>
        <dbReference type="ARBA" id="ARBA00022692"/>
    </source>
</evidence>
<dbReference type="Pfam" id="PF02321">
    <property type="entry name" value="OEP"/>
    <property type="match status" value="2"/>
</dbReference>
<dbReference type="SUPFAM" id="SSF56954">
    <property type="entry name" value="Outer membrane efflux proteins (OEP)"/>
    <property type="match status" value="1"/>
</dbReference>
<evidence type="ECO:0000256" key="2">
    <source>
        <dbReference type="ARBA" id="ARBA00007613"/>
    </source>
</evidence>
<organism evidence="9 10">
    <name type="scientific">Thermophagus xiamenensis</name>
    <dbReference type="NCBI Taxonomy" id="385682"/>
    <lineage>
        <taxon>Bacteria</taxon>
        <taxon>Pseudomonadati</taxon>
        <taxon>Bacteroidota</taxon>
        <taxon>Bacteroidia</taxon>
        <taxon>Marinilabiliales</taxon>
        <taxon>Marinilabiliaceae</taxon>
        <taxon>Thermophagus</taxon>
    </lineage>
</organism>
<dbReference type="STRING" id="385682.SAMN05444380_12117"/>
<keyword evidence="4" id="KW-1134">Transmembrane beta strand</keyword>
<sequence>MNICWYNLGIQIKTEISKMGRIINAILLLGLLFTIPLYSQNEEGAKGWTLEKCIEYALENNISVQSARIAIEAEEANLLETKSSRLPSLSASSTLSGNNSRAFDNTGGEFSKGVQVGVNTEVPIYQGGIINNNIKAGEIELEKARLDVAEAQNDIVLSVTQAWLNILYARENYLYYQDVVETSKVNLERYKALFDAGTISRKDLAEIESQYASDRYSMVTAKNELDIRITDLKTMLNLSYDIDFSPLFPDRVDVPNDEVPSLDTIVVEVLTKRPEVKNSNLSTEVARIDLANAKAGYLPTINLNASASSSYSDNYDGSLGSQFNDRFTQYVGLSLSVPIFSRNQNKANVARSKVMVYQAELNARETQNNLLQTVEQVFVELKGQQERYQAALEKVNAAKISYEYQQEQFQLGMSNAIDLRQSKNDLLNANAELIQARYSVLLYHKILDFYRGYPIGTENYDTAMETNTSE</sequence>
<dbReference type="GO" id="GO:0009279">
    <property type="term" value="C:cell outer membrane"/>
    <property type="evidence" value="ECO:0007669"/>
    <property type="project" value="UniProtKB-SubCell"/>
</dbReference>
<keyword evidence="6 8" id="KW-0472">Membrane</keyword>
<dbReference type="GO" id="GO:0015288">
    <property type="term" value="F:porin activity"/>
    <property type="evidence" value="ECO:0007669"/>
    <property type="project" value="TreeGrafter"/>
</dbReference>
<dbReference type="InterPro" id="IPR003423">
    <property type="entry name" value="OMP_efflux"/>
</dbReference>
<proteinExistence type="inferred from homology"/>
<keyword evidence="10" id="KW-1185">Reference proteome</keyword>
<dbReference type="GO" id="GO:0015562">
    <property type="term" value="F:efflux transmembrane transporter activity"/>
    <property type="evidence" value="ECO:0007669"/>
    <property type="project" value="InterPro"/>
</dbReference>
<dbReference type="OrthoDB" id="9811587at2"/>
<dbReference type="InParanoid" id="A0A1I2E2S6"/>
<dbReference type="InterPro" id="IPR051906">
    <property type="entry name" value="TolC-like"/>
</dbReference>
<keyword evidence="8" id="KW-1133">Transmembrane helix</keyword>
<dbReference type="RefSeq" id="WP_010528913.1">
    <property type="nucleotide sequence ID" value="NZ_AFSL01000105.1"/>
</dbReference>
<dbReference type="AlphaFoldDB" id="A0A1I2E2S6"/>
<feature type="transmembrane region" description="Helical" evidence="8">
    <location>
        <begin position="21"/>
        <end position="39"/>
    </location>
</feature>
<dbReference type="EMBL" id="FONA01000021">
    <property type="protein sequence ID" value="SFE86989.1"/>
    <property type="molecule type" value="Genomic_DNA"/>
</dbReference>
<comment type="similarity">
    <text evidence="2">Belongs to the outer membrane factor (OMF) (TC 1.B.17) family.</text>
</comment>
<name>A0A1I2E2S6_9BACT</name>
<keyword evidence="7" id="KW-0998">Cell outer membrane</keyword>
<protein>
    <submittedName>
        <fullName evidence="9">Outer membrane protein</fullName>
    </submittedName>
</protein>
<evidence type="ECO:0000313" key="9">
    <source>
        <dbReference type="EMBL" id="SFE86989.1"/>
    </source>
</evidence>
<dbReference type="Proteomes" id="UP000181976">
    <property type="component" value="Unassembled WGS sequence"/>
</dbReference>
<dbReference type="eggNOG" id="COG1538">
    <property type="taxonomic scope" value="Bacteria"/>
</dbReference>